<dbReference type="Gene3D" id="3.40.190.10">
    <property type="entry name" value="Periplasmic binding protein-like II"/>
    <property type="match status" value="2"/>
</dbReference>
<dbReference type="GO" id="GO:0003700">
    <property type="term" value="F:DNA-binding transcription factor activity"/>
    <property type="evidence" value="ECO:0007669"/>
    <property type="project" value="InterPro"/>
</dbReference>
<dbReference type="CDD" id="cd08411">
    <property type="entry name" value="PBP2_OxyR"/>
    <property type="match status" value="1"/>
</dbReference>
<reference evidence="7" key="1">
    <citation type="submission" date="2022-08" db="EMBL/GenBank/DDBJ databases">
        <authorList>
            <person name="Zhang D."/>
        </authorList>
    </citation>
    <scope>NUCLEOTIDE SEQUENCE</scope>
    <source>
        <strain evidence="7">XJ19-11</strain>
    </source>
</reference>
<evidence type="ECO:0000256" key="5">
    <source>
        <dbReference type="ARBA" id="ARBA00023163"/>
    </source>
</evidence>
<accession>A0A9X2P2L1</accession>
<dbReference type="SUPFAM" id="SSF53850">
    <property type="entry name" value="Periplasmic binding protein-like II"/>
    <property type="match status" value="1"/>
</dbReference>
<feature type="domain" description="HTH lysR-type" evidence="6">
    <location>
        <begin position="1"/>
        <end position="58"/>
    </location>
</feature>
<comment type="similarity">
    <text evidence="1">Belongs to the LysR transcriptional regulatory family.</text>
</comment>
<evidence type="ECO:0000256" key="2">
    <source>
        <dbReference type="ARBA" id="ARBA00023015"/>
    </source>
</evidence>
<dbReference type="InterPro" id="IPR036388">
    <property type="entry name" value="WH-like_DNA-bd_sf"/>
</dbReference>
<name>A0A9X2P2L1_9BACT</name>
<dbReference type="Pfam" id="PF03466">
    <property type="entry name" value="LysR_substrate"/>
    <property type="match status" value="1"/>
</dbReference>
<dbReference type="InterPro" id="IPR036390">
    <property type="entry name" value="WH_DNA-bd_sf"/>
</dbReference>
<keyword evidence="4" id="KW-0010">Activator</keyword>
<dbReference type="InterPro" id="IPR000847">
    <property type="entry name" value="LysR_HTH_N"/>
</dbReference>
<dbReference type="PROSITE" id="PS50931">
    <property type="entry name" value="HTH_LYSR"/>
    <property type="match status" value="1"/>
</dbReference>
<dbReference type="InterPro" id="IPR005119">
    <property type="entry name" value="LysR_subst-bd"/>
</dbReference>
<dbReference type="SUPFAM" id="SSF46785">
    <property type="entry name" value="Winged helix' DNA-binding domain"/>
    <property type="match status" value="1"/>
</dbReference>
<evidence type="ECO:0000313" key="8">
    <source>
        <dbReference type="Proteomes" id="UP001142175"/>
    </source>
</evidence>
<dbReference type="EMBL" id="JANSUY010000002">
    <property type="protein sequence ID" value="MCR9014333.1"/>
    <property type="molecule type" value="Genomic_DNA"/>
</dbReference>
<protein>
    <submittedName>
        <fullName evidence="7">Hydrogen peroxide-inducible genes activator</fullName>
    </submittedName>
</protein>
<evidence type="ECO:0000313" key="7">
    <source>
        <dbReference type="EMBL" id="MCR9014333.1"/>
    </source>
</evidence>
<evidence type="ECO:0000256" key="3">
    <source>
        <dbReference type="ARBA" id="ARBA00023125"/>
    </source>
</evidence>
<keyword evidence="8" id="KW-1185">Reference proteome</keyword>
<dbReference type="Pfam" id="PF00126">
    <property type="entry name" value="HTH_1"/>
    <property type="match status" value="1"/>
</dbReference>
<dbReference type="PANTHER" id="PTHR30346">
    <property type="entry name" value="TRANSCRIPTIONAL DUAL REGULATOR HCAR-RELATED"/>
    <property type="match status" value="1"/>
</dbReference>
<keyword evidence="5" id="KW-0804">Transcription</keyword>
<dbReference type="Proteomes" id="UP001142175">
    <property type="component" value="Unassembled WGS sequence"/>
</dbReference>
<evidence type="ECO:0000256" key="4">
    <source>
        <dbReference type="ARBA" id="ARBA00023159"/>
    </source>
</evidence>
<comment type="caution">
    <text evidence="7">The sequence shown here is derived from an EMBL/GenBank/DDBJ whole genome shotgun (WGS) entry which is preliminary data.</text>
</comment>
<dbReference type="RefSeq" id="WP_258422214.1">
    <property type="nucleotide sequence ID" value="NZ_JANAEZ010000007.1"/>
</dbReference>
<sequence>MTIQQLEYIIAVDKHRHFGHAAESCFVTQPTLSAQVSKLEKELEVILFDRSKMPVIPTEIGTQIIEQAKRVVSESKGIFELVSQLKGDISGVIKLGIIPTLAPYLLHRFIRSFLEKYPHVKLQVEETITEEIIRKLKNDELDLGIVATPLDESGIVEKPMFYEKFFAYLSKGHPLLSKEKLLVKDLETDDMWMLQQGHCFRDQVLNLCSQTKFERMNFHYESGSLEGLKNMVNQYTGITLLPELATASLNEEEKSRLRSFSDETPVREVSIVLTRSFLKKKLVELLYHEISAAIPQHMTSKAYGKVVRFK</sequence>
<dbReference type="FunFam" id="1.10.10.10:FF:000001">
    <property type="entry name" value="LysR family transcriptional regulator"/>
    <property type="match status" value="1"/>
</dbReference>
<dbReference type="GO" id="GO:0003677">
    <property type="term" value="F:DNA binding"/>
    <property type="evidence" value="ECO:0007669"/>
    <property type="project" value="UniProtKB-KW"/>
</dbReference>
<keyword evidence="2" id="KW-0805">Transcription regulation</keyword>
<dbReference type="PANTHER" id="PTHR30346:SF26">
    <property type="entry name" value="HYDROGEN PEROXIDE-INDUCIBLE GENES ACTIVATOR"/>
    <property type="match status" value="1"/>
</dbReference>
<evidence type="ECO:0000256" key="1">
    <source>
        <dbReference type="ARBA" id="ARBA00009437"/>
    </source>
</evidence>
<dbReference type="Gene3D" id="1.10.10.10">
    <property type="entry name" value="Winged helix-like DNA-binding domain superfamily/Winged helix DNA-binding domain"/>
    <property type="match status" value="1"/>
</dbReference>
<dbReference type="GO" id="GO:0032993">
    <property type="term" value="C:protein-DNA complex"/>
    <property type="evidence" value="ECO:0007669"/>
    <property type="project" value="TreeGrafter"/>
</dbReference>
<organism evidence="7 8">
    <name type="scientific">Aquiflexum gelatinilyticum</name>
    <dbReference type="NCBI Taxonomy" id="2961943"/>
    <lineage>
        <taxon>Bacteria</taxon>
        <taxon>Pseudomonadati</taxon>
        <taxon>Bacteroidota</taxon>
        <taxon>Cytophagia</taxon>
        <taxon>Cytophagales</taxon>
        <taxon>Cyclobacteriaceae</taxon>
        <taxon>Aquiflexum</taxon>
    </lineage>
</organism>
<proteinExistence type="inferred from homology"/>
<keyword evidence="3" id="KW-0238">DNA-binding</keyword>
<evidence type="ECO:0000259" key="6">
    <source>
        <dbReference type="PROSITE" id="PS50931"/>
    </source>
</evidence>
<dbReference type="AlphaFoldDB" id="A0A9X2P2L1"/>
<gene>
    <name evidence="7" type="ORF">NU887_04755</name>
</gene>
<dbReference type="PRINTS" id="PR00039">
    <property type="entry name" value="HTHLYSR"/>
</dbReference>